<sequence>MVRPLFNRIVNAVTNHDAYFRNNIGCTGREGISPLIKCTSAIRQLTYDENASFLDEYMQISKRSSRMALDHFCEAVMDIYGPEHLRKPTEKHVTWARFGKKLDKNATFQAPDFHSDAFIKSAQTVKFLIKFVTSQCVEMTSEFNPDAVISEERQHHHEL</sequence>
<dbReference type="AlphaFoldDB" id="A0A6L2KAD0"/>
<dbReference type="EMBL" id="BKCJ010002121">
    <property type="protein sequence ID" value="GEU46413.1"/>
    <property type="molecule type" value="Genomic_DNA"/>
</dbReference>
<gene>
    <name evidence="1" type="ORF">Tci_018391</name>
</gene>
<reference evidence="1" key="1">
    <citation type="journal article" date="2019" name="Sci. Rep.">
        <title>Draft genome of Tanacetum cinerariifolium, the natural source of mosquito coil.</title>
        <authorList>
            <person name="Yamashiro T."/>
            <person name="Shiraishi A."/>
            <person name="Satake H."/>
            <person name="Nakayama K."/>
        </authorList>
    </citation>
    <scope>NUCLEOTIDE SEQUENCE</scope>
</reference>
<proteinExistence type="predicted"/>
<accession>A0A6L2KAD0</accession>
<name>A0A6L2KAD0_TANCI</name>
<comment type="caution">
    <text evidence="1">The sequence shown here is derived from an EMBL/GenBank/DDBJ whole genome shotgun (WGS) entry which is preliminary data.</text>
</comment>
<dbReference type="PANTHER" id="PTHR47150:SF5">
    <property type="entry name" value="OS07G0546750 PROTEIN"/>
    <property type="match status" value="1"/>
</dbReference>
<organism evidence="1">
    <name type="scientific">Tanacetum cinerariifolium</name>
    <name type="common">Dalmatian daisy</name>
    <name type="synonym">Chrysanthemum cinerariifolium</name>
    <dbReference type="NCBI Taxonomy" id="118510"/>
    <lineage>
        <taxon>Eukaryota</taxon>
        <taxon>Viridiplantae</taxon>
        <taxon>Streptophyta</taxon>
        <taxon>Embryophyta</taxon>
        <taxon>Tracheophyta</taxon>
        <taxon>Spermatophyta</taxon>
        <taxon>Magnoliopsida</taxon>
        <taxon>eudicotyledons</taxon>
        <taxon>Gunneridae</taxon>
        <taxon>Pentapetalae</taxon>
        <taxon>asterids</taxon>
        <taxon>campanulids</taxon>
        <taxon>Asterales</taxon>
        <taxon>Asteraceae</taxon>
        <taxon>Asteroideae</taxon>
        <taxon>Anthemideae</taxon>
        <taxon>Anthemidinae</taxon>
        <taxon>Tanacetum</taxon>
    </lineage>
</organism>
<protein>
    <submittedName>
        <fullName evidence="1">Uncharacterized protein</fullName>
    </submittedName>
</protein>
<dbReference type="PANTHER" id="PTHR47150">
    <property type="entry name" value="OS12G0169200 PROTEIN"/>
    <property type="match status" value="1"/>
</dbReference>
<evidence type="ECO:0000313" key="1">
    <source>
        <dbReference type="EMBL" id="GEU46413.1"/>
    </source>
</evidence>